<evidence type="ECO:0000313" key="1">
    <source>
        <dbReference type="EMBL" id="EHK53851.1"/>
    </source>
</evidence>
<dbReference type="PATRIC" id="fig|1107882.3.peg.5448"/>
<dbReference type="PROSITE" id="PS51257">
    <property type="entry name" value="PROKAR_LIPOPROTEIN"/>
    <property type="match status" value="1"/>
</dbReference>
<dbReference type="InterPro" id="IPR028994">
    <property type="entry name" value="Integrin_alpha_N"/>
</dbReference>
<dbReference type="AlphaFoldDB" id="H0HZJ4"/>
<dbReference type="SUPFAM" id="SSF69318">
    <property type="entry name" value="Integrin alpha N-terminal domain"/>
    <property type="match status" value="1"/>
</dbReference>
<organism evidence="1 2">
    <name type="scientific">Mesorhizobium alhagi CCNWXJ12-2</name>
    <dbReference type="NCBI Taxonomy" id="1107882"/>
    <lineage>
        <taxon>Bacteria</taxon>
        <taxon>Pseudomonadati</taxon>
        <taxon>Pseudomonadota</taxon>
        <taxon>Alphaproteobacteria</taxon>
        <taxon>Hyphomicrobiales</taxon>
        <taxon>Phyllobacteriaceae</taxon>
        <taxon>Allomesorhizobium</taxon>
    </lineage>
</organism>
<dbReference type="EMBL" id="AHAM01000253">
    <property type="protein sequence ID" value="EHK53851.1"/>
    <property type="molecule type" value="Genomic_DNA"/>
</dbReference>
<sequence>MHPGDKWTFVTRPWPGIGIILAGCLLFTAAFLPNTADAQDQLTADQIVDAAVGDWNRDGLSDFAILAATDESEVMLGVYIYVRDPDGGLLRSVLALPNKVWGRTRESGISGQEPSVRALANGSIAITEQNQAIGRERWQAIRTLAFRQGKFVVAGFTFDYFDSMQEFEPLQCELNFLSGKGTVNGVAVDFERRSLTLAEWKDEAGSNPGLSV</sequence>
<keyword evidence="2" id="KW-1185">Reference proteome</keyword>
<dbReference type="RefSeq" id="WP_008839201.1">
    <property type="nucleotide sequence ID" value="NZ_AHAM01000253.1"/>
</dbReference>
<dbReference type="OrthoDB" id="9804182at2"/>
<gene>
    <name evidence="1" type="ORF">MAXJ12_28153</name>
</gene>
<dbReference type="Proteomes" id="UP000003250">
    <property type="component" value="Unassembled WGS sequence"/>
</dbReference>
<protein>
    <submittedName>
        <fullName evidence="1">Uncharacterized protein</fullName>
    </submittedName>
</protein>
<accession>H0HZJ4</accession>
<evidence type="ECO:0000313" key="2">
    <source>
        <dbReference type="Proteomes" id="UP000003250"/>
    </source>
</evidence>
<reference evidence="1 2" key="1">
    <citation type="journal article" date="2012" name="J. Bacteriol.">
        <title>Draft Genome Sequence of Mesorhizobium alhagi CCNWXJ12-2T, a Novel Salt-Resistant Species Isolated from the Desert of Northwestern China.</title>
        <authorList>
            <person name="Zhou M."/>
            <person name="Chen W."/>
            <person name="Chen H."/>
            <person name="Wei G."/>
        </authorList>
    </citation>
    <scope>NUCLEOTIDE SEQUENCE [LARGE SCALE GENOMIC DNA]</scope>
    <source>
        <strain evidence="1 2">CCNWXJ12-2</strain>
    </source>
</reference>
<proteinExistence type="predicted"/>
<name>H0HZJ4_9HYPH</name>